<keyword evidence="10" id="KW-1185">Reference proteome</keyword>
<feature type="transmembrane region" description="Helical" evidence="8">
    <location>
        <begin position="168"/>
        <end position="186"/>
    </location>
</feature>
<protein>
    <recommendedName>
        <fullName evidence="8">Probable membrane transporter protein</fullName>
    </recommendedName>
</protein>
<dbReference type="Proteomes" id="UP001217500">
    <property type="component" value="Chromosome"/>
</dbReference>
<evidence type="ECO:0000256" key="6">
    <source>
        <dbReference type="ARBA" id="ARBA00022989"/>
    </source>
</evidence>
<feature type="transmembrane region" description="Helical" evidence="8">
    <location>
        <begin position="198"/>
        <end position="219"/>
    </location>
</feature>
<comment type="similarity">
    <text evidence="2 8">Belongs to the 4-toluene sulfonate uptake permease (TSUP) (TC 2.A.102) family.</text>
</comment>
<name>A0AAF0BMZ9_9PROT</name>
<dbReference type="InterPro" id="IPR052017">
    <property type="entry name" value="TSUP"/>
</dbReference>
<proteinExistence type="inferred from homology"/>
<comment type="subcellular location">
    <subcellularLocation>
        <location evidence="1 8">Cell membrane</location>
        <topology evidence="1 8">Multi-pass membrane protein</topology>
    </subcellularLocation>
</comment>
<keyword evidence="4 8" id="KW-1003">Cell membrane</keyword>
<dbReference type="AlphaFoldDB" id="A0AAF0BMZ9"/>
<feature type="transmembrane region" description="Helical" evidence="8">
    <location>
        <begin position="231"/>
        <end position="249"/>
    </location>
</feature>
<dbReference type="GO" id="GO:0005886">
    <property type="term" value="C:plasma membrane"/>
    <property type="evidence" value="ECO:0007669"/>
    <property type="project" value="UniProtKB-SubCell"/>
</dbReference>
<evidence type="ECO:0000256" key="8">
    <source>
        <dbReference type="RuleBase" id="RU363041"/>
    </source>
</evidence>
<dbReference type="PANTHER" id="PTHR30269">
    <property type="entry name" value="TRANSMEMBRANE PROTEIN YFCA"/>
    <property type="match status" value="1"/>
</dbReference>
<evidence type="ECO:0000313" key="10">
    <source>
        <dbReference type="Proteomes" id="UP001217500"/>
    </source>
</evidence>
<sequence length="253" mass="26713">MIEMIPTDPWFYAAAIPAVVITGVSKGGFGGIALLAVPLLSLAVPPTEAAAIMLPLLLFMDLFGVRAWRGQADWGHLKKLLPGAAVGIIIGGLTASMVSADMVRLMVGIIAVAFCLYSWWPRKAAEAENGPKAPSNDGQFWGAVAGYTSYIAHAGSPPFHTYLLPKKLAPGVFAATGVWFFALVNAGKLPAYILAGQLTLKAAVAAAVLAPLVPIGFKLGMWLNARVSHALFYRIIYAAVFLSGLKLIYDAFA</sequence>
<keyword evidence="6 8" id="KW-1133">Transmembrane helix</keyword>
<evidence type="ECO:0000256" key="5">
    <source>
        <dbReference type="ARBA" id="ARBA00022692"/>
    </source>
</evidence>
<evidence type="ECO:0000313" key="9">
    <source>
        <dbReference type="EMBL" id="WCL55305.1"/>
    </source>
</evidence>
<gene>
    <name evidence="9" type="ORF">PH603_05980</name>
</gene>
<feature type="transmembrane region" description="Helical" evidence="8">
    <location>
        <begin position="12"/>
        <end position="37"/>
    </location>
</feature>
<keyword evidence="7 8" id="KW-0472">Membrane</keyword>
<evidence type="ECO:0000256" key="1">
    <source>
        <dbReference type="ARBA" id="ARBA00004651"/>
    </source>
</evidence>
<reference evidence="9" key="1">
    <citation type="submission" date="2023-01" db="EMBL/GenBank/DDBJ databases">
        <title>The genome sequence of Kordiimonadaceae bacterium 6D33.</title>
        <authorList>
            <person name="Liu Y."/>
        </authorList>
    </citation>
    <scope>NUCLEOTIDE SEQUENCE</scope>
    <source>
        <strain evidence="9">6D33</strain>
    </source>
</reference>
<dbReference type="KEGG" id="gso:PH603_05980"/>
<dbReference type="Pfam" id="PF01925">
    <property type="entry name" value="TauE"/>
    <property type="match status" value="1"/>
</dbReference>
<feature type="transmembrane region" description="Helical" evidence="8">
    <location>
        <begin position="103"/>
        <end position="120"/>
    </location>
</feature>
<dbReference type="InterPro" id="IPR002781">
    <property type="entry name" value="TM_pro_TauE-like"/>
</dbReference>
<dbReference type="PANTHER" id="PTHR30269:SF37">
    <property type="entry name" value="MEMBRANE TRANSPORTER PROTEIN"/>
    <property type="match status" value="1"/>
</dbReference>
<evidence type="ECO:0000256" key="4">
    <source>
        <dbReference type="ARBA" id="ARBA00022475"/>
    </source>
</evidence>
<evidence type="ECO:0000256" key="2">
    <source>
        <dbReference type="ARBA" id="ARBA00009142"/>
    </source>
</evidence>
<feature type="transmembrane region" description="Helical" evidence="8">
    <location>
        <begin position="80"/>
        <end position="97"/>
    </location>
</feature>
<dbReference type="EMBL" id="CP116805">
    <property type="protein sequence ID" value="WCL55305.1"/>
    <property type="molecule type" value="Genomic_DNA"/>
</dbReference>
<evidence type="ECO:0000256" key="3">
    <source>
        <dbReference type="ARBA" id="ARBA00022448"/>
    </source>
</evidence>
<keyword evidence="5 8" id="KW-0812">Transmembrane</keyword>
<evidence type="ECO:0000256" key="7">
    <source>
        <dbReference type="ARBA" id="ARBA00023136"/>
    </source>
</evidence>
<dbReference type="RefSeq" id="WP_289505099.1">
    <property type="nucleotide sequence ID" value="NZ_CP116805.1"/>
</dbReference>
<organism evidence="9 10">
    <name type="scientific">Gimibacter soli</name>
    <dbReference type="NCBI Taxonomy" id="3024400"/>
    <lineage>
        <taxon>Bacteria</taxon>
        <taxon>Pseudomonadati</taxon>
        <taxon>Pseudomonadota</taxon>
        <taxon>Alphaproteobacteria</taxon>
        <taxon>Kordiimonadales</taxon>
        <taxon>Temperatibacteraceae</taxon>
        <taxon>Gimibacter</taxon>
    </lineage>
</organism>
<feature type="transmembrane region" description="Helical" evidence="8">
    <location>
        <begin position="49"/>
        <end position="68"/>
    </location>
</feature>
<keyword evidence="3" id="KW-0813">Transport</keyword>
<accession>A0AAF0BMZ9</accession>